<evidence type="ECO:0000256" key="1">
    <source>
        <dbReference type="ARBA" id="ARBA00004191"/>
    </source>
</evidence>
<keyword evidence="5" id="KW-0134">Cell wall</keyword>
<keyword evidence="15" id="KW-1185">Reference proteome</keyword>
<evidence type="ECO:0000256" key="12">
    <source>
        <dbReference type="RuleBase" id="RU000589"/>
    </source>
</evidence>
<comment type="caution">
    <text evidence="14">The sequence shown here is derived from an EMBL/GenBank/DDBJ whole genome shotgun (WGS) entry which is preliminary data.</text>
</comment>
<dbReference type="PANTHER" id="PTHR31321">
    <property type="entry name" value="ACYL-COA THIOESTER HYDROLASE YBHC-RELATED"/>
    <property type="match status" value="1"/>
</dbReference>
<evidence type="ECO:0000256" key="7">
    <source>
        <dbReference type="ARBA" id="ARBA00022729"/>
    </source>
</evidence>
<dbReference type="InterPro" id="IPR033131">
    <property type="entry name" value="Pectinesterase_Asp_AS"/>
</dbReference>
<comment type="pathway">
    <text evidence="2 12">Glycan metabolism; pectin degradation; 2-dehydro-3-deoxy-D-gluconate from pectin: step 1/5.</text>
</comment>
<reference evidence="14" key="1">
    <citation type="submission" date="2022-03" db="EMBL/GenBank/DDBJ databases">
        <title>A functionally conserved STORR gene fusion in Papaver species that diverged 16.8 million years ago.</title>
        <authorList>
            <person name="Catania T."/>
        </authorList>
    </citation>
    <scope>NUCLEOTIDE SEQUENCE</scope>
    <source>
        <strain evidence="14">S-191538</strain>
    </source>
</reference>
<feature type="domain" description="Pectinesterase catalytic" evidence="13">
    <location>
        <begin position="96"/>
        <end position="387"/>
    </location>
</feature>
<name>A0AA41VCE7_PAPNU</name>
<dbReference type="EC" id="3.1.1.11" evidence="4 12"/>
<dbReference type="AlphaFoldDB" id="A0AA41VCE7"/>
<sequence length="396" mass="44446">MAAFSKTPIHISIFLLSLCILSLSSLSWSSSTGSNLERQNDDYEKWVSWNVENHKKKTRTTWETNQGMVTAGHRKRSSRSLVDSKLRKAELRRVRMCVSQDGNCDFTSIREAIDAIPLNNTKRVILDIKPGLYREKIVVPLAKPFITFMGDSQNPPTITGNDTASTIGDDGRALTTFHSATVAINSDYFVAMNVIFENTVPHVTGTLGEQAVALRISGNKAAFYNCTFYGYQDTLYDHKGLHYFKNCFIQGSVDFIFGYGRSLYETCYLNSIATKVASMTAQKRTNTSLSSGFSFKDSTVTGSGLLYLGRAWGDRSRVIFSYTFMDKVVLSQGWNDWGDQNRERSVYYGEYKCSGPGANATGRVQWARLLSDHEAKPFIRTHYIDGDAWIPSQLPQ</sequence>
<dbReference type="PANTHER" id="PTHR31321:SF81">
    <property type="entry name" value="PECTINESTERASE"/>
    <property type="match status" value="1"/>
</dbReference>
<evidence type="ECO:0000313" key="15">
    <source>
        <dbReference type="Proteomes" id="UP001177140"/>
    </source>
</evidence>
<comment type="catalytic activity">
    <reaction evidence="10 12">
        <text>[(1-&gt;4)-alpha-D-galacturonosyl methyl ester](n) + n H2O = [(1-&gt;4)-alpha-D-galacturonosyl](n) + n methanol + n H(+)</text>
        <dbReference type="Rhea" id="RHEA:22380"/>
        <dbReference type="Rhea" id="RHEA-COMP:14570"/>
        <dbReference type="Rhea" id="RHEA-COMP:14573"/>
        <dbReference type="ChEBI" id="CHEBI:15377"/>
        <dbReference type="ChEBI" id="CHEBI:15378"/>
        <dbReference type="ChEBI" id="CHEBI:17790"/>
        <dbReference type="ChEBI" id="CHEBI:140522"/>
        <dbReference type="ChEBI" id="CHEBI:140523"/>
        <dbReference type="EC" id="3.1.1.11"/>
    </reaction>
</comment>
<evidence type="ECO:0000256" key="3">
    <source>
        <dbReference type="ARBA" id="ARBA00008891"/>
    </source>
</evidence>
<dbReference type="InterPro" id="IPR000070">
    <property type="entry name" value="Pectinesterase_cat"/>
</dbReference>
<keyword evidence="8 12" id="KW-0378">Hydrolase</keyword>
<evidence type="ECO:0000256" key="6">
    <source>
        <dbReference type="ARBA" id="ARBA00022525"/>
    </source>
</evidence>
<accession>A0AA41VCE7</accession>
<dbReference type="Proteomes" id="UP001177140">
    <property type="component" value="Unassembled WGS sequence"/>
</dbReference>
<evidence type="ECO:0000256" key="5">
    <source>
        <dbReference type="ARBA" id="ARBA00022512"/>
    </source>
</evidence>
<evidence type="ECO:0000256" key="4">
    <source>
        <dbReference type="ARBA" id="ARBA00013229"/>
    </source>
</evidence>
<dbReference type="FunFam" id="2.160.20.10:FF:000008">
    <property type="entry name" value="Pectinesterase"/>
    <property type="match status" value="1"/>
</dbReference>
<protein>
    <recommendedName>
        <fullName evidence="4 12">Pectinesterase</fullName>
        <ecNumber evidence="4 12">3.1.1.11</ecNumber>
    </recommendedName>
</protein>
<gene>
    <name evidence="14" type="ORF">MKW94_015297</name>
</gene>
<evidence type="ECO:0000256" key="2">
    <source>
        <dbReference type="ARBA" id="ARBA00005184"/>
    </source>
</evidence>
<evidence type="ECO:0000259" key="13">
    <source>
        <dbReference type="Pfam" id="PF01095"/>
    </source>
</evidence>
<feature type="chain" id="PRO_5041482472" description="Pectinesterase" evidence="12">
    <location>
        <begin position="30"/>
        <end position="396"/>
    </location>
</feature>
<dbReference type="GO" id="GO:0042545">
    <property type="term" value="P:cell wall modification"/>
    <property type="evidence" value="ECO:0007669"/>
    <property type="project" value="UniProtKB-UniRule"/>
</dbReference>
<dbReference type="EMBL" id="JAJJMA010191630">
    <property type="protein sequence ID" value="MCL7038538.1"/>
    <property type="molecule type" value="Genomic_DNA"/>
</dbReference>
<dbReference type="Pfam" id="PF01095">
    <property type="entry name" value="Pectinesterase"/>
    <property type="match status" value="1"/>
</dbReference>
<feature type="signal peptide" evidence="12">
    <location>
        <begin position="1"/>
        <end position="29"/>
    </location>
</feature>
<keyword evidence="9 12" id="KW-0063">Aspartyl esterase</keyword>
<dbReference type="SUPFAM" id="SSF51126">
    <property type="entry name" value="Pectin lyase-like"/>
    <property type="match status" value="1"/>
</dbReference>
<keyword evidence="6" id="KW-0964">Secreted</keyword>
<organism evidence="14 15">
    <name type="scientific">Papaver nudicaule</name>
    <name type="common">Iceland poppy</name>
    <dbReference type="NCBI Taxonomy" id="74823"/>
    <lineage>
        <taxon>Eukaryota</taxon>
        <taxon>Viridiplantae</taxon>
        <taxon>Streptophyta</taxon>
        <taxon>Embryophyta</taxon>
        <taxon>Tracheophyta</taxon>
        <taxon>Spermatophyta</taxon>
        <taxon>Magnoliopsida</taxon>
        <taxon>Ranunculales</taxon>
        <taxon>Papaveraceae</taxon>
        <taxon>Papaveroideae</taxon>
        <taxon>Papaver</taxon>
    </lineage>
</organism>
<dbReference type="GO" id="GO:0030599">
    <property type="term" value="F:pectinesterase activity"/>
    <property type="evidence" value="ECO:0007669"/>
    <property type="project" value="UniProtKB-UniRule"/>
</dbReference>
<comment type="similarity">
    <text evidence="3">Belongs to the pectinesterase family.</text>
</comment>
<evidence type="ECO:0000256" key="9">
    <source>
        <dbReference type="ARBA" id="ARBA00023085"/>
    </source>
</evidence>
<evidence type="ECO:0000256" key="10">
    <source>
        <dbReference type="ARBA" id="ARBA00047928"/>
    </source>
</evidence>
<evidence type="ECO:0000256" key="8">
    <source>
        <dbReference type="ARBA" id="ARBA00022801"/>
    </source>
</evidence>
<comment type="subcellular location">
    <subcellularLocation>
        <location evidence="1">Secreted</location>
        <location evidence="1">Cell wall</location>
    </subcellularLocation>
</comment>
<feature type="active site" evidence="11">
    <location>
        <position position="254"/>
    </location>
</feature>
<dbReference type="InterPro" id="IPR011050">
    <property type="entry name" value="Pectin_lyase_fold/virulence"/>
</dbReference>
<evidence type="ECO:0000313" key="14">
    <source>
        <dbReference type="EMBL" id="MCL7038538.1"/>
    </source>
</evidence>
<dbReference type="Gene3D" id="2.160.20.10">
    <property type="entry name" value="Single-stranded right-handed beta-helix, Pectin lyase-like"/>
    <property type="match status" value="1"/>
</dbReference>
<proteinExistence type="inferred from homology"/>
<evidence type="ECO:0000256" key="11">
    <source>
        <dbReference type="PROSITE-ProRule" id="PRU10040"/>
    </source>
</evidence>
<dbReference type="PROSITE" id="PS00503">
    <property type="entry name" value="PECTINESTERASE_2"/>
    <property type="match status" value="1"/>
</dbReference>
<keyword evidence="7 12" id="KW-0732">Signal</keyword>
<dbReference type="InterPro" id="IPR012334">
    <property type="entry name" value="Pectin_lyas_fold"/>
</dbReference>
<dbReference type="GO" id="GO:0045490">
    <property type="term" value="P:pectin catabolic process"/>
    <property type="evidence" value="ECO:0007669"/>
    <property type="project" value="UniProtKB-UniRule"/>
</dbReference>